<dbReference type="EMBL" id="LHQS01000003">
    <property type="protein sequence ID" value="RXE55545.1"/>
    <property type="molecule type" value="Genomic_DNA"/>
</dbReference>
<dbReference type="OrthoDB" id="371704at2157"/>
<reference evidence="1 2" key="1">
    <citation type="journal article" date="2015" name="Int. J. Syst. Evol. Microbiol.">
        <title>Methanoculleus taiwanensis sp. nov., a methanogen isolated from deep marine sediment at the deformation front area near Taiwan.</title>
        <authorList>
            <person name="Weng C.Y."/>
            <person name="Chen S.C."/>
            <person name="Lai M.C."/>
            <person name="Wu S.Y."/>
            <person name="Lin S."/>
            <person name="Yang T.F."/>
            <person name="Chen P.C."/>
        </authorList>
    </citation>
    <scope>NUCLEOTIDE SEQUENCE [LARGE SCALE GENOMIC DNA]</scope>
    <source>
        <strain evidence="1 2">CYW4</strain>
    </source>
</reference>
<evidence type="ECO:0008006" key="3">
    <source>
        <dbReference type="Google" id="ProtNLM"/>
    </source>
</evidence>
<comment type="caution">
    <text evidence="1">The sequence shown here is derived from an EMBL/GenBank/DDBJ whole genome shotgun (WGS) entry which is preliminary data.</text>
</comment>
<keyword evidence="2" id="KW-1185">Reference proteome</keyword>
<dbReference type="AlphaFoldDB" id="A0A498GZN3"/>
<evidence type="ECO:0000313" key="1">
    <source>
        <dbReference type="EMBL" id="RXE55545.1"/>
    </source>
</evidence>
<protein>
    <recommendedName>
        <fullName evidence="3">Polysaccharide deacetylase</fullName>
    </recommendedName>
</protein>
<dbReference type="Gene3D" id="3.20.20.370">
    <property type="entry name" value="Glycoside hydrolase/deacetylase"/>
    <property type="match status" value="1"/>
</dbReference>
<dbReference type="InterPro" id="IPR011330">
    <property type="entry name" value="Glyco_hydro/deAcase_b/a-brl"/>
</dbReference>
<dbReference type="SUPFAM" id="SSF88713">
    <property type="entry name" value="Glycoside hydrolase/deacetylase"/>
    <property type="match status" value="1"/>
</dbReference>
<dbReference type="GO" id="GO:0005975">
    <property type="term" value="P:carbohydrate metabolic process"/>
    <property type="evidence" value="ECO:0007669"/>
    <property type="project" value="InterPro"/>
</dbReference>
<accession>A0A498GZN3</accession>
<proteinExistence type="predicted"/>
<organism evidence="1 2">
    <name type="scientific">Methanoculleus taiwanensis</name>
    <dbReference type="NCBI Taxonomy" id="1550565"/>
    <lineage>
        <taxon>Archaea</taxon>
        <taxon>Methanobacteriati</taxon>
        <taxon>Methanobacteriota</taxon>
        <taxon>Stenosarchaea group</taxon>
        <taxon>Methanomicrobia</taxon>
        <taxon>Methanomicrobiales</taxon>
        <taxon>Methanomicrobiaceae</taxon>
        <taxon>Methanoculleus</taxon>
    </lineage>
</organism>
<evidence type="ECO:0000313" key="2">
    <source>
        <dbReference type="Proteomes" id="UP000290932"/>
    </source>
</evidence>
<gene>
    <name evidence="1" type="ORF">ABH15_10955</name>
</gene>
<sequence>MLELLREDPAIWDLFTRKEEYAPGLRDEFDRFPYYLSSHRNIFKPCVSEYLHDRGYRVEYPDGQPFAICLTHDIDSIYRPSLFKGYDALQSLKVGNLRKGIDSISQIRSKKLPWCNFQEIMALEEQYDATSSFYFLALAPGDKDYRYDIRDLETDIGTIADAGWEVGLHGGHQAYCDLQQLQAEKKRLEKVLNRPVIGYRNHYLRFRVPETWKHLAEAGFRYDTTLGYPDCVGFRNGMCHPFRPYDLTAGREIDIMEIPLTIMDTTLDRYMRLDPGRAWEVTRCLIDATERCGGVATILWHNTFMGGERLKLYEKALRYCGEKGAWMTSGVEIQASIGERQLL</sequence>
<dbReference type="CDD" id="cd10931">
    <property type="entry name" value="CE4_u7"/>
    <property type="match status" value="1"/>
</dbReference>
<dbReference type="Proteomes" id="UP000290932">
    <property type="component" value="Unassembled WGS sequence"/>
</dbReference>
<name>A0A498GZN3_9EURY</name>